<dbReference type="PROSITE" id="PS50089">
    <property type="entry name" value="ZF_RING_2"/>
    <property type="match status" value="1"/>
</dbReference>
<dbReference type="GO" id="GO:0016567">
    <property type="term" value="P:protein ubiquitination"/>
    <property type="evidence" value="ECO:0007669"/>
    <property type="project" value="TreeGrafter"/>
</dbReference>
<keyword evidence="2 4" id="KW-0863">Zinc-finger</keyword>
<comment type="caution">
    <text evidence="7">The sequence shown here is derived from an EMBL/GenBank/DDBJ whole genome shotgun (WGS) entry which is preliminary data.</text>
</comment>
<dbReference type="Gene3D" id="3.30.60.90">
    <property type="match status" value="1"/>
</dbReference>
<dbReference type="Proteomes" id="UP001174936">
    <property type="component" value="Unassembled WGS sequence"/>
</dbReference>
<dbReference type="InterPro" id="IPR018957">
    <property type="entry name" value="Znf_C3HC4_RING-type"/>
</dbReference>
<dbReference type="GO" id="GO:0008270">
    <property type="term" value="F:zinc ion binding"/>
    <property type="evidence" value="ECO:0007669"/>
    <property type="project" value="UniProtKB-KW"/>
</dbReference>
<keyword evidence="3" id="KW-0862">Zinc</keyword>
<dbReference type="SUPFAM" id="SSF57850">
    <property type="entry name" value="RING/U-box"/>
    <property type="match status" value="1"/>
</dbReference>
<organism evidence="7 8">
    <name type="scientific">Cercophora newfieldiana</name>
    <dbReference type="NCBI Taxonomy" id="92897"/>
    <lineage>
        <taxon>Eukaryota</taxon>
        <taxon>Fungi</taxon>
        <taxon>Dikarya</taxon>
        <taxon>Ascomycota</taxon>
        <taxon>Pezizomycotina</taxon>
        <taxon>Sordariomycetes</taxon>
        <taxon>Sordariomycetidae</taxon>
        <taxon>Sordariales</taxon>
        <taxon>Lasiosphaeriaceae</taxon>
        <taxon>Cercophora</taxon>
    </lineage>
</organism>
<feature type="compositionally biased region" description="Polar residues" evidence="5">
    <location>
        <begin position="470"/>
        <end position="497"/>
    </location>
</feature>
<dbReference type="InterPro" id="IPR013083">
    <property type="entry name" value="Znf_RING/FYVE/PHD"/>
</dbReference>
<gene>
    <name evidence="7" type="ORF">B0T16DRAFT_374818</name>
</gene>
<feature type="compositionally biased region" description="Basic and acidic residues" evidence="5">
    <location>
        <begin position="417"/>
        <end position="426"/>
    </location>
</feature>
<keyword evidence="8" id="KW-1185">Reference proteome</keyword>
<dbReference type="Pfam" id="PF00097">
    <property type="entry name" value="zf-C3HC4"/>
    <property type="match status" value="1"/>
</dbReference>
<dbReference type="EMBL" id="JAULSV010000004">
    <property type="protein sequence ID" value="KAK0646330.1"/>
    <property type="molecule type" value="Genomic_DNA"/>
</dbReference>
<protein>
    <recommendedName>
        <fullName evidence="6">RING-type domain-containing protein</fullName>
    </recommendedName>
</protein>
<evidence type="ECO:0000256" key="1">
    <source>
        <dbReference type="ARBA" id="ARBA00022723"/>
    </source>
</evidence>
<dbReference type="InterPro" id="IPR043145">
    <property type="entry name" value="Znf_ZZ_sf"/>
</dbReference>
<evidence type="ECO:0000259" key="6">
    <source>
        <dbReference type="PROSITE" id="PS50089"/>
    </source>
</evidence>
<feature type="domain" description="RING-type" evidence="6">
    <location>
        <begin position="17"/>
        <end position="73"/>
    </location>
</feature>
<proteinExistence type="predicted"/>
<feature type="region of interest" description="Disordered" evidence="5">
    <location>
        <begin position="285"/>
        <end position="502"/>
    </location>
</feature>
<evidence type="ECO:0000256" key="5">
    <source>
        <dbReference type="SAM" id="MobiDB-lite"/>
    </source>
</evidence>
<dbReference type="PANTHER" id="PTHR16079:SF4">
    <property type="entry name" value="E3 UBIQUITIN-PROTEIN LIGASE CHFR"/>
    <property type="match status" value="1"/>
</dbReference>
<dbReference type="GO" id="GO:0005634">
    <property type="term" value="C:nucleus"/>
    <property type="evidence" value="ECO:0007669"/>
    <property type="project" value="TreeGrafter"/>
</dbReference>
<dbReference type="GO" id="GO:0004842">
    <property type="term" value="F:ubiquitin-protein transferase activity"/>
    <property type="evidence" value="ECO:0007669"/>
    <property type="project" value="TreeGrafter"/>
</dbReference>
<feature type="compositionally biased region" description="Low complexity" evidence="5">
    <location>
        <begin position="405"/>
        <end position="415"/>
    </location>
</feature>
<evidence type="ECO:0000256" key="3">
    <source>
        <dbReference type="ARBA" id="ARBA00022833"/>
    </source>
</evidence>
<dbReference type="InterPro" id="IPR001841">
    <property type="entry name" value="Znf_RING"/>
</dbReference>
<dbReference type="SMART" id="SM00291">
    <property type="entry name" value="ZnF_ZZ"/>
    <property type="match status" value="2"/>
</dbReference>
<sequence length="952" mass="105822">MESKTKAAVNLETELTCSICTELLYQPLTLLDCLHTFCGACLKEWFAFQAHRAESAPVPPAPDAPVFTCPSCRDRVRDTKHDARVATLLEMFLGMNPDRGRTREEREEADGRYRKGERVMPRVRALERSESQRRGDEEERRVLERVQRESLREAMGEAERRDRGENGRARREDRRRAHSATLRAEGRGEGEGRRRRSESRQRVGGGSAAAVAVEAERIRQVEHQSSLRSLISSEGVGARDIEKEIEEFTRQIQEEGLLDGLDLDNINLRDNDELSKRITEAYRRRYRERSRQEGGRRSNASSQSHRSELRPRALTGDGGSRPSSRHGARPTSANNSGDERGRYPPSSSTHLDVDPARRRRTPSGGRSATVPTPAAQPEVRTVTARSQTDLAIRPAAGVIAAEARSSSSPTTVTPTRGRGDSPEHRGASFNTRAGAGLGITQPSQPEAVSDSESRSRRRTVPPRPVDLAVIQTSPSTAPKTGQLSPSFASPSGTSPRRNQLPRYPEPLINCDRCSKPHIEYEVFYNCAICENVDGKEWNICLDCYRKREGCHHWLGFGKTAMQRWEKLKAAGDPKWVNRRPHNLTANRYRRPKQIPGGAEGRRTITTENPEDRLESGTFCCGCSAWTNKDGYWQCDYCNEGEWGFCGDCVGRGLSCTHLLLPMAYRGITSTPPPLPVDGHTPPGSPGSSQPPIPQHAFVPITPVRPCSVCRKRIPGPETRFHCYSCKSDAIVDARTGDYDICRSCYTSVVASGLIATENGPAGWRRCPKAGHRMIVEAFVRDISGNEQRYLVQDLVGGRRLTTNKYEQQKGMEVWSWKDASGKNITQRLVAVDVGTSTEGVDVPKGFNQTAFPPDGGSAPKAVAGWSWYPAHGDDDELMFPKWAEILEVVEVRDQDQGEDQVVEWFHGFYMGVGGLFPAPYVKKERPSSAVKVEVKEVDVGEGKTCRLARLLG</sequence>
<feature type="region of interest" description="Disordered" evidence="5">
    <location>
        <begin position="670"/>
        <end position="693"/>
    </location>
</feature>
<feature type="compositionally biased region" description="Basic and acidic residues" evidence="5">
    <location>
        <begin position="98"/>
        <end position="175"/>
    </location>
</feature>
<dbReference type="Gene3D" id="3.30.40.10">
    <property type="entry name" value="Zinc/RING finger domain, C3HC4 (zinc finger)"/>
    <property type="match status" value="1"/>
</dbReference>
<dbReference type="PROSITE" id="PS00518">
    <property type="entry name" value="ZF_RING_1"/>
    <property type="match status" value="1"/>
</dbReference>
<dbReference type="InterPro" id="IPR052256">
    <property type="entry name" value="E3_ubiquitin-ligase_CHFR"/>
</dbReference>
<accession>A0AA39Y6L9</accession>
<evidence type="ECO:0000256" key="4">
    <source>
        <dbReference type="PROSITE-ProRule" id="PRU00175"/>
    </source>
</evidence>
<evidence type="ECO:0000313" key="7">
    <source>
        <dbReference type="EMBL" id="KAK0646330.1"/>
    </source>
</evidence>
<feature type="compositionally biased region" description="Basic and acidic residues" evidence="5">
    <location>
        <begin position="285"/>
        <end position="296"/>
    </location>
</feature>
<dbReference type="InterPro" id="IPR017907">
    <property type="entry name" value="Znf_RING_CS"/>
</dbReference>
<feature type="region of interest" description="Disordered" evidence="5">
    <location>
        <begin position="96"/>
        <end position="209"/>
    </location>
</feature>
<dbReference type="GO" id="GO:0006511">
    <property type="term" value="P:ubiquitin-dependent protein catabolic process"/>
    <property type="evidence" value="ECO:0007669"/>
    <property type="project" value="TreeGrafter"/>
</dbReference>
<dbReference type="PANTHER" id="PTHR16079">
    <property type="entry name" value="UBIQUITIN LIGASE PROTEIN CHFR"/>
    <property type="match status" value="1"/>
</dbReference>
<dbReference type="SMART" id="SM00184">
    <property type="entry name" value="RING"/>
    <property type="match status" value="1"/>
</dbReference>
<reference evidence="7" key="1">
    <citation type="submission" date="2023-06" db="EMBL/GenBank/DDBJ databases">
        <title>Genome-scale phylogeny and comparative genomics of the fungal order Sordariales.</title>
        <authorList>
            <consortium name="Lawrence Berkeley National Laboratory"/>
            <person name="Hensen N."/>
            <person name="Bonometti L."/>
            <person name="Westerberg I."/>
            <person name="Brannstrom I.O."/>
            <person name="Guillou S."/>
            <person name="Cros-Aarteil S."/>
            <person name="Calhoun S."/>
            <person name="Haridas S."/>
            <person name="Kuo A."/>
            <person name="Mondo S."/>
            <person name="Pangilinan J."/>
            <person name="Riley R."/>
            <person name="Labutti K."/>
            <person name="Andreopoulos B."/>
            <person name="Lipzen A."/>
            <person name="Chen C."/>
            <person name="Yanf M."/>
            <person name="Daum C."/>
            <person name="Ng V."/>
            <person name="Clum A."/>
            <person name="Steindorff A."/>
            <person name="Ohm R."/>
            <person name="Martin F."/>
            <person name="Silar P."/>
            <person name="Natvig D."/>
            <person name="Lalanne C."/>
            <person name="Gautier V."/>
            <person name="Ament-Velasquez S.L."/>
            <person name="Kruys A."/>
            <person name="Hutchinson M.I."/>
            <person name="Powell A.J."/>
            <person name="Barry K."/>
            <person name="Miller A.N."/>
            <person name="Grigoriev I.V."/>
            <person name="Debuchy R."/>
            <person name="Gladieux P."/>
            <person name="Thoren M.H."/>
            <person name="Johannesson H."/>
        </authorList>
    </citation>
    <scope>NUCLEOTIDE SEQUENCE</scope>
    <source>
        <strain evidence="7">SMH2532-1</strain>
    </source>
</reference>
<evidence type="ECO:0000313" key="8">
    <source>
        <dbReference type="Proteomes" id="UP001174936"/>
    </source>
</evidence>
<evidence type="ECO:0000256" key="2">
    <source>
        <dbReference type="ARBA" id="ARBA00022771"/>
    </source>
</evidence>
<dbReference type="InterPro" id="IPR000433">
    <property type="entry name" value="Znf_ZZ"/>
</dbReference>
<feature type="compositionally biased region" description="Pro residues" evidence="5">
    <location>
        <begin position="682"/>
        <end position="693"/>
    </location>
</feature>
<dbReference type="AlphaFoldDB" id="A0AA39Y6L9"/>
<name>A0AA39Y6L9_9PEZI</name>
<keyword evidence="1" id="KW-0479">Metal-binding</keyword>